<sequence>MDKNCPLKRSAMNMFRLMICWFLCGLALSQPLFAQKAPDAVSSGSETVYPAMWTFTDSAGRTVQIPQNVEKIAPSGPMAQIFLFTLVPDRFVGWSSKPAPELLPYLPQKVRNLPVFGQFYGTSSTLNLEALISAKPDIIIDVGERKPSIARDMDDVQSRTGIPTVFIEASSFESYGKTYRDLGRLLKTEAQAEKLAQFSESAVAFSKNVQDKIGKGRPKVRLYYGEEASGLVTIAAGSLHSQTIEFAGLTNVADLSNKGGSGRNQVSMEQLLLWDPDIILFTNGAEASILQKDSLFRQLRAVQQGRVYDIPVEPYNWIARPPSINRLVGIYWLAHLAYPDLVSRQMLESKVREFYFLFYHTTLSDADLKRLIK</sequence>
<organism evidence="3">
    <name type="scientific">Gracilinema caldarium</name>
    <dbReference type="NCBI Taxonomy" id="215591"/>
    <lineage>
        <taxon>Bacteria</taxon>
        <taxon>Pseudomonadati</taxon>
        <taxon>Spirochaetota</taxon>
        <taxon>Spirochaetia</taxon>
        <taxon>Spirochaetales</taxon>
        <taxon>Breznakiellaceae</taxon>
        <taxon>Gracilinema</taxon>
    </lineage>
</organism>
<dbReference type="SUPFAM" id="SSF53807">
    <property type="entry name" value="Helical backbone' metal receptor"/>
    <property type="match status" value="1"/>
</dbReference>
<feature type="chain" id="PRO_5028004960" evidence="1">
    <location>
        <begin position="35"/>
        <end position="373"/>
    </location>
</feature>
<evidence type="ECO:0000259" key="2">
    <source>
        <dbReference type="PROSITE" id="PS50983"/>
    </source>
</evidence>
<dbReference type="Gene3D" id="1.20.58.2180">
    <property type="match status" value="1"/>
</dbReference>
<evidence type="ECO:0000256" key="1">
    <source>
        <dbReference type="SAM" id="SignalP"/>
    </source>
</evidence>
<dbReference type="PANTHER" id="PTHR30535:SF34">
    <property type="entry name" value="MOLYBDATE-BINDING PROTEIN MOLA"/>
    <property type="match status" value="1"/>
</dbReference>
<dbReference type="InterPro" id="IPR050902">
    <property type="entry name" value="ABC_Transporter_SBP"/>
</dbReference>
<keyword evidence="1" id="KW-0732">Signal</keyword>
<reference evidence="3" key="1">
    <citation type="journal article" date="2020" name="mSystems">
        <title>Genome- and Community-Level Interaction Insights into Carbon Utilization and Element Cycling Functions of Hydrothermarchaeota in Hydrothermal Sediment.</title>
        <authorList>
            <person name="Zhou Z."/>
            <person name="Liu Y."/>
            <person name="Xu W."/>
            <person name="Pan J."/>
            <person name="Luo Z.H."/>
            <person name="Li M."/>
        </authorList>
    </citation>
    <scope>NUCLEOTIDE SEQUENCE [LARGE SCALE GENOMIC DNA]</scope>
    <source>
        <strain evidence="3">SpSt-503</strain>
    </source>
</reference>
<dbReference type="PROSITE" id="PS50983">
    <property type="entry name" value="FE_B12_PBP"/>
    <property type="match status" value="1"/>
</dbReference>
<feature type="domain" description="Fe/B12 periplasmic-binding" evidence="2">
    <location>
        <begin position="70"/>
        <end position="341"/>
    </location>
</feature>
<dbReference type="AlphaFoldDB" id="A0A7C3I7K2"/>
<dbReference type="PANTHER" id="PTHR30535">
    <property type="entry name" value="VITAMIN B12-BINDING PROTEIN"/>
    <property type="match status" value="1"/>
</dbReference>
<protein>
    <submittedName>
        <fullName evidence="3">ABC transporter substrate-binding protein</fullName>
    </submittedName>
</protein>
<dbReference type="EMBL" id="DSVL01000306">
    <property type="protein sequence ID" value="HFH29822.1"/>
    <property type="molecule type" value="Genomic_DNA"/>
</dbReference>
<name>A0A7C3I7K2_9SPIR</name>
<dbReference type="GO" id="GO:0071281">
    <property type="term" value="P:cellular response to iron ion"/>
    <property type="evidence" value="ECO:0007669"/>
    <property type="project" value="TreeGrafter"/>
</dbReference>
<evidence type="ECO:0000313" key="3">
    <source>
        <dbReference type="EMBL" id="HFH29822.1"/>
    </source>
</evidence>
<accession>A0A7C3I7K2</accession>
<comment type="caution">
    <text evidence="3">The sequence shown here is derived from an EMBL/GenBank/DDBJ whole genome shotgun (WGS) entry which is preliminary data.</text>
</comment>
<proteinExistence type="predicted"/>
<feature type="signal peptide" evidence="1">
    <location>
        <begin position="1"/>
        <end position="34"/>
    </location>
</feature>
<dbReference type="Pfam" id="PF01497">
    <property type="entry name" value="Peripla_BP_2"/>
    <property type="match status" value="1"/>
</dbReference>
<dbReference type="InterPro" id="IPR002491">
    <property type="entry name" value="ABC_transptr_periplasmic_BD"/>
</dbReference>
<dbReference type="Gene3D" id="3.40.50.1980">
    <property type="entry name" value="Nitrogenase molybdenum iron protein domain"/>
    <property type="match status" value="2"/>
</dbReference>
<gene>
    <name evidence="3" type="ORF">ENS59_09985</name>
</gene>